<evidence type="ECO:0000259" key="4">
    <source>
        <dbReference type="Pfam" id="PF12776"/>
    </source>
</evidence>
<name>B9F994_ORYSJ</name>
<keyword evidence="2" id="KW-0479">Metal-binding</keyword>
<feature type="domain" description="DDE Tnp4" evidence="5">
    <location>
        <begin position="558"/>
        <end position="720"/>
    </location>
</feature>
<evidence type="ECO:0000256" key="1">
    <source>
        <dbReference type="ARBA" id="ARBA00001968"/>
    </source>
</evidence>
<evidence type="ECO:0000256" key="3">
    <source>
        <dbReference type="SAM" id="MobiDB-lite"/>
    </source>
</evidence>
<organism evidence="6">
    <name type="scientific">Oryza sativa subsp. japonica</name>
    <name type="common">Rice</name>
    <dbReference type="NCBI Taxonomy" id="39947"/>
    <lineage>
        <taxon>Eukaryota</taxon>
        <taxon>Viridiplantae</taxon>
        <taxon>Streptophyta</taxon>
        <taxon>Embryophyta</taxon>
        <taxon>Tracheophyta</taxon>
        <taxon>Spermatophyta</taxon>
        <taxon>Magnoliopsida</taxon>
        <taxon>Liliopsida</taxon>
        <taxon>Poales</taxon>
        <taxon>Poaceae</taxon>
        <taxon>BOP clade</taxon>
        <taxon>Oryzoideae</taxon>
        <taxon>Oryzeae</taxon>
        <taxon>Oryzinae</taxon>
        <taxon>Oryza</taxon>
        <taxon>Oryza sativa</taxon>
    </lineage>
</organism>
<dbReference type="Proteomes" id="UP000007752">
    <property type="component" value="Chromosome 3"/>
</dbReference>
<dbReference type="EMBL" id="CM000140">
    <property type="protein sequence ID" value="EEE59342.1"/>
    <property type="molecule type" value="Genomic_DNA"/>
</dbReference>
<dbReference type="Pfam" id="PF13359">
    <property type="entry name" value="DDE_Tnp_4"/>
    <property type="match status" value="1"/>
</dbReference>
<feature type="region of interest" description="Disordered" evidence="3">
    <location>
        <begin position="233"/>
        <end position="297"/>
    </location>
</feature>
<dbReference type="PANTHER" id="PTHR47851:SF1">
    <property type="entry name" value="OS06G0588700 PROTEIN"/>
    <property type="match status" value="1"/>
</dbReference>
<dbReference type="InterPro" id="IPR024752">
    <property type="entry name" value="Myb/SANT-like_dom"/>
</dbReference>
<dbReference type="PANTHER" id="PTHR47851">
    <property type="entry name" value="OS06G0588700 PROTEIN-RELATED"/>
    <property type="match status" value="1"/>
</dbReference>
<gene>
    <name evidence="6" type="ORF">OsJ_11425</name>
</gene>
<feature type="region of interest" description="Disordered" evidence="3">
    <location>
        <begin position="1"/>
        <end position="23"/>
    </location>
</feature>
<evidence type="ECO:0000256" key="2">
    <source>
        <dbReference type="ARBA" id="ARBA00022723"/>
    </source>
</evidence>
<feature type="compositionally biased region" description="Basic residues" evidence="3">
    <location>
        <begin position="1"/>
        <end position="12"/>
    </location>
</feature>
<feature type="domain" description="Myb/SANT-like" evidence="4">
    <location>
        <begin position="107"/>
        <end position="201"/>
    </location>
</feature>
<protein>
    <recommendedName>
        <fullName evidence="7">Transposon protein, putative, CACTA, En/Spm sub-class</fullName>
    </recommendedName>
</protein>
<reference evidence="6" key="1">
    <citation type="journal article" date="2005" name="PLoS Biol.">
        <title>The genomes of Oryza sativa: a history of duplications.</title>
        <authorList>
            <person name="Yu J."/>
            <person name="Wang J."/>
            <person name="Lin W."/>
            <person name="Li S."/>
            <person name="Li H."/>
            <person name="Zhou J."/>
            <person name="Ni P."/>
            <person name="Dong W."/>
            <person name="Hu S."/>
            <person name="Zeng C."/>
            <person name="Zhang J."/>
            <person name="Zhang Y."/>
            <person name="Li R."/>
            <person name="Xu Z."/>
            <person name="Li S."/>
            <person name="Li X."/>
            <person name="Zheng H."/>
            <person name="Cong L."/>
            <person name="Lin L."/>
            <person name="Yin J."/>
            <person name="Geng J."/>
            <person name="Li G."/>
            <person name="Shi J."/>
            <person name="Liu J."/>
            <person name="Lv H."/>
            <person name="Li J."/>
            <person name="Wang J."/>
            <person name="Deng Y."/>
            <person name="Ran L."/>
            <person name="Shi X."/>
            <person name="Wang X."/>
            <person name="Wu Q."/>
            <person name="Li C."/>
            <person name="Ren X."/>
            <person name="Wang J."/>
            <person name="Wang X."/>
            <person name="Li D."/>
            <person name="Liu D."/>
            <person name="Zhang X."/>
            <person name="Ji Z."/>
            <person name="Zhao W."/>
            <person name="Sun Y."/>
            <person name="Zhang Z."/>
            <person name="Bao J."/>
            <person name="Han Y."/>
            <person name="Dong L."/>
            <person name="Ji J."/>
            <person name="Chen P."/>
            <person name="Wu S."/>
            <person name="Liu J."/>
            <person name="Xiao Y."/>
            <person name="Bu D."/>
            <person name="Tan J."/>
            <person name="Yang L."/>
            <person name="Ye C."/>
            <person name="Zhang J."/>
            <person name="Xu J."/>
            <person name="Zhou Y."/>
            <person name="Yu Y."/>
            <person name="Zhang B."/>
            <person name="Zhuang S."/>
            <person name="Wei H."/>
            <person name="Liu B."/>
            <person name="Lei M."/>
            <person name="Yu H."/>
            <person name="Li Y."/>
            <person name="Xu H."/>
            <person name="Wei S."/>
            <person name="He X."/>
            <person name="Fang L."/>
            <person name="Zhang Z."/>
            <person name="Zhang Y."/>
            <person name="Huang X."/>
            <person name="Su Z."/>
            <person name="Tong W."/>
            <person name="Li J."/>
            <person name="Tong Z."/>
            <person name="Li S."/>
            <person name="Ye J."/>
            <person name="Wang L."/>
            <person name="Fang L."/>
            <person name="Lei T."/>
            <person name="Chen C."/>
            <person name="Chen H."/>
            <person name="Xu Z."/>
            <person name="Li H."/>
            <person name="Huang H."/>
            <person name="Zhang F."/>
            <person name="Xu H."/>
            <person name="Li N."/>
            <person name="Zhao C."/>
            <person name="Li S."/>
            <person name="Dong L."/>
            <person name="Huang Y."/>
            <person name="Li L."/>
            <person name="Xi Y."/>
            <person name="Qi Q."/>
            <person name="Li W."/>
            <person name="Zhang B."/>
            <person name="Hu W."/>
            <person name="Zhang Y."/>
            <person name="Tian X."/>
            <person name="Jiao Y."/>
            <person name="Liang X."/>
            <person name="Jin J."/>
            <person name="Gao L."/>
            <person name="Zheng W."/>
            <person name="Hao B."/>
            <person name="Liu S."/>
            <person name="Wang W."/>
            <person name="Yuan L."/>
            <person name="Cao M."/>
            <person name="McDermott J."/>
            <person name="Samudrala R."/>
            <person name="Wang J."/>
            <person name="Wong G.K."/>
            <person name="Yang H."/>
        </authorList>
    </citation>
    <scope>NUCLEOTIDE SEQUENCE [LARGE SCALE GENOMIC DNA]</scope>
</reference>
<dbReference type="Pfam" id="PF12776">
    <property type="entry name" value="Myb_DNA-bind_3"/>
    <property type="match status" value="1"/>
</dbReference>
<evidence type="ECO:0000313" key="6">
    <source>
        <dbReference type="EMBL" id="EEE59342.1"/>
    </source>
</evidence>
<comment type="cofactor">
    <cofactor evidence="1">
        <name>a divalent metal cation</name>
        <dbReference type="ChEBI" id="CHEBI:60240"/>
    </cofactor>
</comment>
<feature type="compositionally biased region" description="Acidic residues" evidence="3">
    <location>
        <begin position="265"/>
        <end position="276"/>
    </location>
</feature>
<accession>B9F994</accession>
<proteinExistence type="predicted"/>
<evidence type="ECO:0000259" key="5">
    <source>
        <dbReference type="Pfam" id="PF13359"/>
    </source>
</evidence>
<reference evidence="6" key="2">
    <citation type="submission" date="2008-12" db="EMBL/GenBank/DDBJ databases">
        <title>Improved gene annotation of the rice (Oryza sativa) genomes.</title>
        <authorList>
            <person name="Wang J."/>
            <person name="Li R."/>
            <person name="Fan W."/>
            <person name="Huang Q."/>
            <person name="Zhang J."/>
            <person name="Zhou Y."/>
            <person name="Hu Y."/>
            <person name="Zi S."/>
            <person name="Li J."/>
            <person name="Ni P."/>
            <person name="Zheng H."/>
            <person name="Zhang Y."/>
            <person name="Zhao M."/>
            <person name="Hao Q."/>
            <person name="McDermott J."/>
            <person name="Samudrala R."/>
            <person name="Kristiansen K."/>
            <person name="Wong G.K.-S."/>
        </authorList>
    </citation>
    <scope>NUCLEOTIDE SEQUENCE</scope>
</reference>
<sequence>MALRIQHRHRCWRSASPPTSPVDDIADHSRRARAFSHHPATFDATSGLHPATPLFSLSPADPGQQRHQLPCCHSPSSSLSRTTSTDWARYHMAATVVEENQGANNVEWTDENTRIVCELLAEQVRIGNRSNTHLNKVGYDNVIAKFEEKTGLRYQKLQFKNKWSKLRNEYNLWKKLIARETRLGWDQARATIVASDDWWARAKKDLPGCAKFKLRGIQNEHLLQQIFEDLRNTGDDHCNPTSGNLPQSSTQPSSTINVDTKAVNEGDDDDSNDEDFSPPPKRGKAAAGKEAKKPKTSGGHWFYEQMSCFVDNQEKSAASVESLVKREDTSGCAIKDVMALVKECGAVFGTKEHFIATEIFTKKYEREIFMTLDNSEERFAWLTMKHEFKMANETDGNETFSESDGTDLHEDDEVSIQSVIRHHQALQANLFSAACLLGQYYMTYYDKNKPKTSLLSGYAWVQETLRTPGESHHMFRMNTDLFYKLHDLLVVSPIEGFKIGSSIPVNTISRKLEEVLLSVVSMCKDYICPKDPNFPRAHSRIKNDKRLWPHFKKCIGAIDGIHITSNSPREDYVRYIGRSKSPTQNVMAVVDFDMRFTYSSIGQPGSMHDTSVLYHVLDVDKDIFPHPPQGKYYLVDAGYPNRPGYMAPYKGQRYHIPKWRRGPPPSGEQEYFNQCHSSARNVIERTFGVWKMKWRILLKMPTYAMDKQEMIIAATMCLHNFIRQNSTTDKYFRRCDRDPNYVPTIPTRYARYVVSQNASDTSTPKSSDRSMDRFRDDLATALWQSR</sequence>
<evidence type="ECO:0008006" key="7">
    <source>
        <dbReference type="Google" id="ProtNLM"/>
    </source>
</evidence>
<dbReference type="AlphaFoldDB" id="B9F994"/>
<dbReference type="GO" id="GO:0046872">
    <property type="term" value="F:metal ion binding"/>
    <property type="evidence" value="ECO:0007669"/>
    <property type="project" value="UniProtKB-KW"/>
</dbReference>
<dbReference type="InterPro" id="IPR027806">
    <property type="entry name" value="HARBI1_dom"/>
</dbReference>
<feature type="compositionally biased region" description="Polar residues" evidence="3">
    <location>
        <begin position="239"/>
        <end position="258"/>
    </location>
</feature>